<reference evidence="2 3" key="2">
    <citation type="submission" date="2018-11" db="EMBL/GenBank/DDBJ databases">
        <authorList>
            <consortium name="Pathogen Informatics"/>
        </authorList>
    </citation>
    <scope>NUCLEOTIDE SEQUENCE [LARGE SCALE GENOMIC DNA]</scope>
</reference>
<dbReference type="InterPro" id="IPR051835">
    <property type="entry name" value="RAC1-GEF"/>
</dbReference>
<reference evidence="4" key="1">
    <citation type="submission" date="2017-02" db="UniProtKB">
        <authorList>
            <consortium name="WormBaseParasite"/>
        </authorList>
    </citation>
    <scope>IDENTIFICATION</scope>
</reference>
<name>A0A0R3TD18_RODNA</name>
<dbReference type="InterPro" id="IPR035963">
    <property type="entry name" value="FERM_2"/>
</dbReference>
<dbReference type="Proteomes" id="UP000278807">
    <property type="component" value="Unassembled WGS sequence"/>
</dbReference>
<dbReference type="InterPro" id="IPR019749">
    <property type="entry name" value="Band_41_domain"/>
</dbReference>
<feature type="domain" description="FERM" evidence="1">
    <location>
        <begin position="19"/>
        <end position="186"/>
    </location>
</feature>
<protein>
    <submittedName>
        <fullName evidence="4">FERM domain-containing protein</fullName>
    </submittedName>
</protein>
<organism evidence="4">
    <name type="scientific">Rodentolepis nana</name>
    <name type="common">Dwarf tapeworm</name>
    <name type="synonym">Hymenolepis nana</name>
    <dbReference type="NCBI Taxonomy" id="102285"/>
    <lineage>
        <taxon>Eukaryota</taxon>
        <taxon>Metazoa</taxon>
        <taxon>Spiralia</taxon>
        <taxon>Lophotrochozoa</taxon>
        <taxon>Platyhelminthes</taxon>
        <taxon>Cestoda</taxon>
        <taxon>Eucestoda</taxon>
        <taxon>Cyclophyllidea</taxon>
        <taxon>Hymenolepididae</taxon>
        <taxon>Rodentolepis</taxon>
    </lineage>
</organism>
<dbReference type="GO" id="GO:0005085">
    <property type="term" value="F:guanyl-nucleotide exchange factor activity"/>
    <property type="evidence" value="ECO:0007669"/>
    <property type="project" value="TreeGrafter"/>
</dbReference>
<accession>A0A0R3TD18</accession>
<dbReference type="AlphaFoldDB" id="A0A0R3TD18"/>
<gene>
    <name evidence="2" type="ORF">HNAJ_LOCUS4955</name>
</gene>
<evidence type="ECO:0000313" key="4">
    <source>
        <dbReference type="WBParaSite" id="HNAJ_0000495701-mRNA-1"/>
    </source>
</evidence>
<dbReference type="WBParaSite" id="HNAJ_0000495701-mRNA-1">
    <property type="protein sequence ID" value="HNAJ_0000495701-mRNA-1"/>
    <property type="gene ID" value="HNAJ_0000495701"/>
</dbReference>
<dbReference type="Gene3D" id="3.10.20.90">
    <property type="entry name" value="Phosphatidylinositol 3-kinase Catalytic Subunit, Chain A, domain 1"/>
    <property type="match status" value="1"/>
</dbReference>
<dbReference type="PROSITE" id="PS50057">
    <property type="entry name" value="FERM_3"/>
    <property type="match status" value="1"/>
</dbReference>
<dbReference type="SUPFAM" id="SSF54236">
    <property type="entry name" value="Ubiquitin-like"/>
    <property type="match status" value="1"/>
</dbReference>
<dbReference type="PRINTS" id="PR00935">
    <property type="entry name" value="BAND41"/>
</dbReference>
<keyword evidence="3" id="KW-1185">Reference proteome</keyword>
<dbReference type="InterPro" id="IPR019748">
    <property type="entry name" value="FERM_central"/>
</dbReference>
<sequence length="186" mass="22039">MTIDVIDKTAVVEKKIKTINVRVLHLDETVHNFILPHHASGAELYVQVMRKFNILESDYFDLEFMNEDGIRCWMDHTRPLLRQTAHGKDIVFRFCVKFYTPHPNLLEEEYTRYLFALQIKRDLVTGVLICSENTAALLGSYIVQAEIGDFIKEEYRDISYLRNLKILHEPNDDRLRRVMDFHKNHM</sequence>
<dbReference type="PRINTS" id="PR00661">
    <property type="entry name" value="ERMFAMILY"/>
</dbReference>
<proteinExistence type="predicted"/>
<dbReference type="EMBL" id="UZAE01003867">
    <property type="protein sequence ID" value="VDO00815.1"/>
    <property type="molecule type" value="Genomic_DNA"/>
</dbReference>
<dbReference type="InterPro" id="IPR014352">
    <property type="entry name" value="FERM/acyl-CoA-bd_prot_sf"/>
</dbReference>
<dbReference type="Pfam" id="PF00373">
    <property type="entry name" value="FERM_M"/>
    <property type="match status" value="1"/>
</dbReference>
<dbReference type="FunFam" id="3.10.20.90:FF:000040">
    <property type="entry name" value="FERM, RhoGEF and pleckstrin domain-containing protein"/>
    <property type="match status" value="1"/>
</dbReference>
<dbReference type="SMART" id="SM00295">
    <property type="entry name" value="B41"/>
    <property type="match status" value="1"/>
</dbReference>
<dbReference type="Gene3D" id="1.20.80.10">
    <property type="match status" value="1"/>
</dbReference>
<evidence type="ECO:0000313" key="3">
    <source>
        <dbReference type="Proteomes" id="UP000278807"/>
    </source>
</evidence>
<dbReference type="InterPro" id="IPR000299">
    <property type="entry name" value="FERM_domain"/>
</dbReference>
<dbReference type="PANTHER" id="PTHR45858:SF5">
    <property type="entry name" value="MOESIN_EZRIN_RADIXIN HOMOLOG 1"/>
    <property type="match status" value="1"/>
</dbReference>
<dbReference type="InterPro" id="IPR029071">
    <property type="entry name" value="Ubiquitin-like_domsf"/>
</dbReference>
<dbReference type="InterPro" id="IPR000798">
    <property type="entry name" value="Ez/rad/moesin-like"/>
</dbReference>
<dbReference type="OrthoDB" id="6589456at2759"/>
<dbReference type="PANTHER" id="PTHR45858">
    <property type="entry name" value="FERM DOMAIN CONTAINING PROTEIN"/>
    <property type="match status" value="1"/>
</dbReference>
<dbReference type="Pfam" id="PF09379">
    <property type="entry name" value="FERM_N"/>
    <property type="match status" value="1"/>
</dbReference>
<dbReference type="CDD" id="cd14473">
    <property type="entry name" value="FERM_B-lobe"/>
    <property type="match status" value="1"/>
</dbReference>
<dbReference type="SUPFAM" id="SSF47031">
    <property type="entry name" value="Second domain of FERM"/>
    <property type="match status" value="1"/>
</dbReference>
<dbReference type="GO" id="GO:0008092">
    <property type="term" value="F:cytoskeletal protein binding"/>
    <property type="evidence" value="ECO:0007669"/>
    <property type="project" value="InterPro"/>
</dbReference>
<dbReference type="InterPro" id="IPR018979">
    <property type="entry name" value="FERM_N"/>
</dbReference>
<dbReference type="STRING" id="102285.A0A0R3TD18"/>
<evidence type="ECO:0000313" key="2">
    <source>
        <dbReference type="EMBL" id="VDO00815.1"/>
    </source>
</evidence>
<evidence type="ECO:0000259" key="1">
    <source>
        <dbReference type="PROSITE" id="PS50057"/>
    </source>
</evidence>